<dbReference type="EMBL" id="JAACJM010000165">
    <property type="protein sequence ID" value="KAF5341390.1"/>
    <property type="molecule type" value="Genomic_DNA"/>
</dbReference>
<dbReference type="HAMAP" id="MF_01547">
    <property type="entry name" value="RNA_methyltr_E"/>
    <property type="match status" value="1"/>
</dbReference>
<feature type="compositionally biased region" description="Acidic residues" evidence="7">
    <location>
        <begin position="156"/>
        <end position="177"/>
    </location>
</feature>
<feature type="domain" description="Ribosomal RNA methyltransferase FtsJ" evidence="8">
    <location>
        <begin position="254"/>
        <end position="430"/>
    </location>
</feature>
<proteinExistence type="inferred from homology"/>
<dbReference type="PANTHER" id="PTHR10920:SF18">
    <property type="entry name" value="RRNA METHYLTRANSFERASE 2, MITOCHONDRIAL"/>
    <property type="match status" value="1"/>
</dbReference>
<evidence type="ECO:0000256" key="1">
    <source>
        <dbReference type="ARBA" id="ARBA00009258"/>
    </source>
</evidence>
<dbReference type="GO" id="GO:0005739">
    <property type="term" value="C:mitochondrion"/>
    <property type="evidence" value="ECO:0007669"/>
    <property type="project" value="TreeGrafter"/>
</dbReference>
<feature type="compositionally biased region" description="Basic residues" evidence="7">
    <location>
        <begin position="184"/>
        <end position="199"/>
    </location>
</feature>
<evidence type="ECO:0000256" key="2">
    <source>
        <dbReference type="ARBA" id="ARBA00022552"/>
    </source>
</evidence>
<evidence type="ECO:0000256" key="5">
    <source>
        <dbReference type="ARBA" id="ARBA00022691"/>
    </source>
</evidence>
<keyword evidence="2" id="KW-0698">rRNA processing</keyword>
<name>A0A8H5CGM2_9AGAR</name>
<evidence type="ECO:0000256" key="3">
    <source>
        <dbReference type="ARBA" id="ARBA00022603"/>
    </source>
</evidence>
<dbReference type="Proteomes" id="UP000559256">
    <property type="component" value="Unassembled WGS sequence"/>
</dbReference>
<dbReference type="InterPro" id="IPR015507">
    <property type="entry name" value="rRNA-MeTfrase_E"/>
</dbReference>
<evidence type="ECO:0000259" key="8">
    <source>
        <dbReference type="Pfam" id="PF01728"/>
    </source>
</evidence>
<evidence type="ECO:0000313" key="10">
    <source>
        <dbReference type="Proteomes" id="UP000559256"/>
    </source>
</evidence>
<dbReference type="InterPro" id="IPR002877">
    <property type="entry name" value="RNA_MeTrfase_FtsJ_dom"/>
</dbReference>
<comment type="caution">
    <text evidence="9">The sequence shown here is derived from an EMBL/GenBank/DDBJ whole genome shotgun (WGS) entry which is preliminary data.</text>
</comment>
<accession>A0A8H5CGM2</accession>
<organism evidence="9 10">
    <name type="scientific">Tetrapyrgos nigripes</name>
    <dbReference type="NCBI Taxonomy" id="182062"/>
    <lineage>
        <taxon>Eukaryota</taxon>
        <taxon>Fungi</taxon>
        <taxon>Dikarya</taxon>
        <taxon>Basidiomycota</taxon>
        <taxon>Agaricomycotina</taxon>
        <taxon>Agaricomycetes</taxon>
        <taxon>Agaricomycetidae</taxon>
        <taxon>Agaricales</taxon>
        <taxon>Marasmiineae</taxon>
        <taxon>Marasmiaceae</taxon>
        <taxon>Tetrapyrgos</taxon>
    </lineage>
</organism>
<feature type="domain" description="Ribosomal RNA methyltransferase FtsJ" evidence="8">
    <location>
        <begin position="72"/>
        <end position="121"/>
    </location>
</feature>
<feature type="compositionally biased region" description="Basic and acidic residues" evidence="7">
    <location>
        <begin position="121"/>
        <end position="155"/>
    </location>
</feature>
<evidence type="ECO:0000256" key="7">
    <source>
        <dbReference type="SAM" id="MobiDB-lite"/>
    </source>
</evidence>
<dbReference type="PANTHER" id="PTHR10920">
    <property type="entry name" value="RIBOSOMAL RNA METHYLTRANSFERASE"/>
    <property type="match status" value="1"/>
</dbReference>
<gene>
    <name evidence="9" type="ORF">D9758_012290</name>
</gene>
<dbReference type="AlphaFoldDB" id="A0A8H5CGM2"/>
<dbReference type="Pfam" id="PF01728">
    <property type="entry name" value="FtsJ"/>
    <property type="match status" value="2"/>
</dbReference>
<feature type="compositionally biased region" description="Basic and acidic residues" evidence="7">
    <location>
        <begin position="200"/>
        <end position="209"/>
    </location>
</feature>
<keyword evidence="4" id="KW-0808">Transferase</keyword>
<keyword evidence="3" id="KW-0489">Methyltransferase</keyword>
<dbReference type="Gene3D" id="3.40.50.150">
    <property type="entry name" value="Vaccinia Virus protein VP39"/>
    <property type="match status" value="2"/>
</dbReference>
<comment type="similarity">
    <text evidence="1">Belongs to the class I-like SAM-binding methyltransferase superfamily. RNA methyltransferase RlmE family.</text>
</comment>
<dbReference type="InterPro" id="IPR050082">
    <property type="entry name" value="RNA_methyltr_RlmE"/>
</dbReference>
<sequence>MSRSRPLAFAHLLRHSPTNFYPFLCRCRCTPPSLHCSQPKPRSYSTKSSKVWLARQLRDPYVKARNSLSLPSRSAFKLMEINEKYGNFLEKDDVRVVVDLGAAPGGWVRVCAEKLAGIDPEKEKEKERREKKAKLEKERSEKKLKEEEEKAREQEDREWDEDAEEDQDEDEDEDGYNWDDRSIPMKRPRSQKLKKRDKVKMKLEEERNATRANPNATKAKDDVYDLLNIDDVFPPSPRSSRRSSSPSPKLSSKTKMIIALDLLTIPRTNIPSPDDIPNVRIHTIKADFLDSKTEGLIRDLIPPNPEDEEVDFGWNRKVDPDDEHPLETTPSTPKVDIILSDIAVNFSGNPTRDSETSYQVCLSVWEFARRYLRSEGGGRRGGVLVIKHFPHPSTHAFRMQTLVPNFHKVYYVKPEASRGESAEGYFVCRGLRDKETVEAAVQ</sequence>
<dbReference type="InterPro" id="IPR029063">
    <property type="entry name" value="SAM-dependent_MTases_sf"/>
</dbReference>
<protein>
    <recommendedName>
        <fullName evidence="6">rRNA methyltransferase 2, mitochondrial</fullName>
    </recommendedName>
</protein>
<keyword evidence="5" id="KW-0949">S-adenosyl-L-methionine</keyword>
<dbReference type="GO" id="GO:0008650">
    <property type="term" value="F:rRNA (uridine-2'-O-)-methyltransferase activity"/>
    <property type="evidence" value="ECO:0007669"/>
    <property type="project" value="TreeGrafter"/>
</dbReference>
<evidence type="ECO:0000313" key="9">
    <source>
        <dbReference type="EMBL" id="KAF5341390.1"/>
    </source>
</evidence>
<keyword evidence="10" id="KW-1185">Reference proteome</keyword>
<feature type="region of interest" description="Disordered" evidence="7">
    <location>
        <begin position="121"/>
        <end position="252"/>
    </location>
</feature>
<dbReference type="OrthoDB" id="20105at2759"/>
<reference evidence="9 10" key="1">
    <citation type="journal article" date="2020" name="ISME J.">
        <title>Uncovering the hidden diversity of litter-decomposition mechanisms in mushroom-forming fungi.</title>
        <authorList>
            <person name="Floudas D."/>
            <person name="Bentzer J."/>
            <person name="Ahren D."/>
            <person name="Johansson T."/>
            <person name="Persson P."/>
            <person name="Tunlid A."/>
        </authorList>
    </citation>
    <scope>NUCLEOTIDE SEQUENCE [LARGE SCALE GENOMIC DNA]</scope>
    <source>
        <strain evidence="9 10">CBS 291.85</strain>
    </source>
</reference>
<evidence type="ECO:0000256" key="6">
    <source>
        <dbReference type="ARBA" id="ARBA00041184"/>
    </source>
</evidence>
<dbReference type="SUPFAM" id="SSF53335">
    <property type="entry name" value="S-adenosyl-L-methionine-dependent methyltransferases"/>
    <property type="match status" value="2"/>
</dbReference>
<evidence type="ECO:0000256" key="4">
    <source>
        <dbReference type="ARBA" id="ARBA00022679"/>
    </source>
</evidence>